<feature type="compositionally biased region" description="Basic and acidic residues" evidence="1">
    <location>
        <begin position="29"/>
        <end position="40"/>
    </location>
</feature>
<gene>
    <name evidence="3" type="ORF">GCM10022286_05700</name>
</gene>
<dbReference type="EMBL" id="BAABBV010000001">
    <property type="protein sequence ID" value="GAA4155980.1"/>
    <property type="molecule type" value="Genomic_DNA"/>
</dbReference>
<dbReference type="SMART" id="SM00943">
    <property type="entry name" value="Prim-Pol"/>
    <property type="match status" value="1"/>
</dbReference>
<feature type="region of interest" description="Disordered" evidence="1">
    <location>
        <begin position="618"/>
        <end position="646"/>
    </location>
</feature>
<dbReference type="RefSeq" id="WP_344790221.1">
    <property type="nucleotide sequence ID" value="NZ_BAABBV010000001.1"/>
</dbReference>
<dbReference type="SUPFAM" id="SSF56747">
    <property type="entry name" value="Prim-pol domain"/>
    <property type="match status" value="1"/>
</dbReference>
<reference evidence="3" key="2">
    <citation type="submission" date="2023-12" db="EMBL/GenBank/DDBJ databases">
        <authorList>
            <person name="Sun Q."/>
            <person name="Inoue M."/>
        </authorList>
    </citation>
    <scope>NUCLEOTIDE SEQUENCE</scope>
    <source>
        <strain evidence="3">JCM 17590</strain>
    </source>
</reference>
<feature type="region of interest" description="Disordered" evidence="1">
    <location>
        <begin position="15"/>
        <end position="43"/>
    </location>
</feature>
<feature type="domain" description="DNA primase/polymerase bifunctional N-terminal" evidence="2">
    <location>
        <begin position="8"/>
        <end position="152"/>
    </location>
</feature>
<accession>A0ABP7ZFF7</accession>
<protein>
    <recommendedName>
        <fullName evidence="2">DNA primase/polymerase bifunctional N-terminal domain-containing protein</fullName>
    </recommendedName>
</protein>
<organism evidence="3 4">
    <name type="scientific">Gryllotalpicola daejeonensis</name>
    <dbReference type="NCBI Taxonomy" id="993087"/>
    <lineage>
        <taxon>Bacteria</taxon>
        <taxon>Bacillati</taxon>
        <taxon>Actinomycetota</taxon>
        <taxon>Actinomycetes</taxon>
        <taxon>Micrococcales</taxon>
        <taxon>Microbacteriaceae</taxon>
        <taxon>Gryllotalpicola</taxon>
    </lineage>
</organism>
<reference evidence="3" key="1">
    <citation type="journal article" date="2014" name="Int. J. Syst. Evol. Microbiol.">
        <title>Complete genome of a new Firmicutes species belonging to the dominant human colonic microbiota ('Ruminococcus bicirculans') reveals two chromosomes and a selective capacity to utilize plant glucans.</title>
        <authorList>
            <consortium name="NISC Comparative Sequencing Program"/>
            <person name="Wegmann U."/>
            <person name="Louis P."/>
            <person name="Goesmann A."/>
            <person name="Henrissat B."/>
            <person name="Duncan S.H."/>
            <person name="Flint H.J."/>
        </authorList>
    </citation>
    <scope>NUCLEOTIDE SEQUENCE</scope>
    <source>
        <strain evidence="3">JCM 17590</strain>
    </source>
</reference>
<comment type="caution">
    <text evidence="3">The sequence shown here is derived from an EMBL/GenBank/DDBJ whole genome shotgun (WGS) entry which is preliminary data.</text>
</comment>
<dbReference type="Pfam" id="PF09250">
    <property type="entry name" value="Prim-Pol"/>
    <property type="match status" value="1"/>
</dbReference>
<sequence>MTAIPLTGDLIELGFGDKGKNPRPGVPWRDPDNWKPRESFPEGTTMGYPTGYEAFVVDLDGYKARAWDEFERTEPDLALKVSELHSADTLIVATQSGGKHVYFKMVDGITNAGMKKDVFDIRGLGGYAVHPDSPGYTVINNPGYIGDAPEWLIERLVAAGSKQFDKPLPPRAEVTDADLALIPERHLHAWSSGVPEHVKRHAVVFAFMCDLARAGVPIDAAYRLTVAHECSRSKRWSDANVWRQVQIAYAKVGADADFWRKRKYLTAIYYNARRRRVAPWALLGVLITEALHALPYNVTLSTVKGPMSMNFISAYIGPSGTGKSLAQSVAAELFTFGGKAVRDRVEPGSGEGILGPIYAGTDKDGNEQWGDNHAVGIAYDEISSLANRTGRGGSTIIDYLKIGWSGGALSSVTRGDKGMIGRHQYRMTTLFGAQPDLCDVLFDRNASAGGLTQRIAWFSVVDAERKSERDDSEPRVYNFPAPRFDVVWQVKALPEMNAAYDAHDDLAQEGKLDPLDTHELMVRSKIAVALMAMDGRMDLVSEDWQIAGTIIEHSKATRKGVLDALSSAKAREDSAKGQSLGLVTAISEQAKRAHDIARVSKIARAKIAENPSITRGALRAKMRGDDRKSGVADEVLDELFPEKQAA</sequence>
<evidence type="ECO:0000313" key="4">
    <source>
        <dbReference type="Proteomes" id="UP001415169"/>
    </source>
</evidence>
<evidence type="ECO:0000259" key="2">
    <source>
        <dbReference type="SMART" id="SM00943"/>
    </source>
</evidence>
<proteinExistence type="predicted"/>
<evidence type="ECO:0000256" key="1">
    <source>
        <dbReference type="SAM" id="MobiDB-lite"/>
    </source>
</evidence>
<feature type="compositionally biased region" description="Basic and acidic residues" evidence="1">
    <location>
        <begin position="622"/>
        <end position="631"/>
    </location>
</feature>
<dbReference type="InterPro" id="IPR015330">
    <property type="entry name" value="DNA_primase/pol_bifunc_N"/>
</dbReference>
<dbReference type="Proteomes" id="UP001415169">
    <property type="component" value="Unassembled WGS sequence"/>
</dbReference>
<name>A0ABP7ZFF7_9MICO</name>
<keyword evidence="4" id="KW-1185">Reference proteome</keyword>
<evidence type="ECO:0000313" key="3">
    <source>
        <dbReference type="EMBL" id="GAA4155980.1"/>
    </source>
</evidence>